<dbReference type="RefSeq" id="WP_120794582.1">
    <property type="nucleotide sequence ID" value="NZ_BLKX01000001.1"/>
</dbReference>
<dbReference type="EMBL" id="JAUFSA010000001">
    <property type="protein sequence ID" value="MDP7736803.1"/>
    <property type="molecule type" value="Genomic_DNA"/>
</dbReference>
<evidence type="ECO:0000313" key="2">
    <source>
        <dbReference type="Proteomes" id="UP001229081"/>
    </source>
</evidence>
<dbReference type="Proteomes" id="UP001229081">
    <property type="component" value="Unassembled WGS sequence"/>
</dbReference>
<dbReference type="InterPro" id="IPR023840">
    <property type="entry name" value="T7SS_Rv3446c"/>
</dbReference>
<comment type="caution">
    <text evidence="1">The sequence shown here is derived from an EMBL/GenBank/DDBJ whole genome shotgun (WGS) entry which is preliminary data.</text>
</comment>
<reference evidence="1" key="1">
    <citation type="submission" date="2023-06" db="EMBL/GenBank/DDBJ databases">
        <title>Identification of two novel mycobacterium reveal diversities and complexities of Mycobacterium gordonae clade.</title>
        <authorList>
            <person name="Matsumoto Y."/>
            <person name="Nakamura S."/>
            <person name="Motooka D."/>
            <person name="Fukushima K."/>
        </authorList>
    </citation>
    <scope>NUCLEOTIDE SEQUENCE</scope>
    <source>
        <strain evidence="1">TY812</strain>
    </source>
</reference>
<accession>A0AAJ1W3P9</accession>
<dbReference type="NCBIfam" id="TIGR03931">
    <property type="entry name" value="T7SS_Rv3446c"/>
    <property type="match status" value="1"/>
</dbReference>
<organism evidence="1 2">
    <name type="scientific">Mycobacterium paragordonae</name>
    <dbReference type="NCBI Taxonomy" id="1389713"/>
    <lineage>
        <taxon>Bacteria</taxon>
        <taxon>Bacillati</taxon>
        <taxon>Actinomycetota</taxon>
        <taxon>Actinomycetes</taxon>
        <taxon>Mycobacteriales</taxon>
        <taxon>Mycobacteriaceae</taxon>
        <taxon>Mycobacterium</taxon>
    </lineage>
</organism>
<protein>
    <submittedName>
        <fullName evidence="1">Type VII secretion-associated protein</fullName>
    </submittedName>
</protein>
<sequence>MRVHRAVIAAGPGRISRTCCTTAETDGSFTAALDAVDDPVALVDERPVAVAALWCTVLRVLIDGHRGALVVCPTWWSTSRVELVTTAARTVAADEVVVCTRASILAQQNSAVLVEIAERLVAISGSDVVAVPRRTDEQALVDEVAAVLKELTPRNLVIDVATAVPGAPRLARLIAEAVGSRHVVTTVDDAALTRLAHVTASVPDGARVVSGGGRTLARLAVAGLTMTAAGLALPAVTAEQPRPAARAEPTTVLVEGQVALTIPAGWLTRRVITGPGSARVQVTSPSDPEAALHVTQTPTPGETLAGAADRLRRAIDAEPAGVFVDFNPAGAGAGRPAVTYREVRATHDVRWTVLLDGSLRISIGCQSRPAARDAVRDACEQAVRTAHAVG</sequence>
<dbReference type="KEGG" id="mpag:C0J29_06085"/>
<dbReference type="AlphaFoldDB" id="A0AAJ1W3P9"/>
<proteinExistence type="predicted"/>
<evidence type="ECO:0000313" key="1">
    <source>
        <dbReference type="EMBL" id="MDP7736803.1"/>
    </source>
</evidence>
<gene>
    <name evidence="1" type="ORF">QXL92_18845</name>
</gene>
<name>A0AAJ1W3P9_9MYCO</name>